<sequence length="218" mass="23729">MLSALISRYAEPVDYAELAVAVPALSPFLRPGRDKRATIDFRDDAAVRALNQALLLRDFSIKLELPADRLCPTVPSRHAYTQFVIRLALLTCPDIATPTTLPPLVGLDMNVLSNGLAETISVMQVDARGAIFSPEVVTSVNFIDFTMCNPPFYGSQDEIDASLAGKQLEPFAVCTGADNEMVTDGGEVVFVSRMVKESVELGKAKIRFVSALDYVVPY</sequence>
<dbReference type="Pfam" id="PF05971">
    <property type="entry name" value="Methyltransf_10"/>
    <property type="match status" value="2"/>
</dbReference>
<evidence type="ECO:0000256" key="2">
    <source>
        <dbReference type="ARBA" id="ARBA00022679"/>
    </source>
</evidence>
<protein>
    <submittedName>
        <fullName evidence="3">Uncharacterized protein</fullName>
    </submittedName>
</protein>
<dbReference type="EMBL" id="BQKY01000015">
    <property type="protein sequence ID" value="GJN93782.1"/>
    <property type="molecule type" value="Genomic_DNA"/>
</dbReference>
<reference evidence="3 4" key="1">
    <citation type="submission" date="2021-12" db="EMBL/GenBank/DDBJ databases">
        <title>High titer production of polyol ester of fatty acids by Rhodotorula paludigena BS15 towards product separation-free biomass refinery.</title>
        <authorList>
            <person name="Mano J."/>
            <person name="Ono H."/>
            <person name="Tanaka T."/>
            <person name="Naito K."/>
            <person name="Sushida H."/>
            <person name="Ike M."/>
            <person name="Tokuyasu K."/>
            <person name="Kitaoka M."/>
        </authorList>
    </citation>
    <scope>NUCLEOTIDE SEQUENCE [LARGE SCALE GENOMIC DNA]</scope>
    <source>
        <strain evidence="3 4">BS15</strain>
    </source>
</reference>
<proteinExistence type="predicted"/>
<evidence type="ECO:0000313" key="3">
    <source>
        <dbReference type="EMBL" id="GJN93782.1"/>
    </source>
</evidence>
<dbReference type="GO" id="GO:0070475">
    <property type="term" value="P:rRNA base methylation"/>
    <property type="evidence" value="ECO:0007669"/>
    <property type="project" value="TreeGrafter"/>
</dbReference>
<dbReference type="InterPro" id="IPR029063">
    <property type="entry name" value="SAM-dependent_MTases_sf"/>
</dbReference>
<dbReference type="Proteomes" id="UP001342314">
    <property type="component" value="Unassembled WGS sequence"/>
</dbReference>
<keyword evidence="2" id="KW-0808">Transferase</keyword>
<evidence type="ECO:0000256" key="1">
    <source>
        <dbReference type="ARBA" id="ARBA00022603"/>
    </source>
</evidence>
<dbReference type="Gene3D" id="3.40.50.150">
    <property type="entry name" value="Vaccinia Virus protein VP39"/>
    <property type="match status" value="2"/>
</dbReference>
<keyword evidence="4" id="KW-1185">Reference proteome</keyword>
<evidence type="ECO:0000313" key="4">
    <source>
        <dbReference type="Proteomes" id="UP001342314"/>
    </source>
</evidence>
<dbReference type="GO" id="GO:0008168">
    <property type="term" value="F:methyltransferase activity"/>
    <property type="evidence" value="ECO:0007669"/>
    <property type="project" value="UniProtKB-KW"/>
</dbReference>
<dbReference type="PANTHER" id="PTHR13393">
    <property type="entry name" value="SAM-DEPENDENT METHYLTRANSFERASE"/>
    <property type="match status" value="1"/>
</dbReference>
<dbReference type="AlphaFoldDB" id="A0AAV5GWC8"/>
<name>A0AAV5GWC8_9BASI</name>
<keyword evidence="1" id="KW-0489">Methyltransferase</keyword>
<accession>A0AAV5GWC8</accession>
<comment type="caution">
    <text evidence="3">The sequence shown here is derived from an EMBL/GenBank/DDBJ whole genome shotgun (WGS) entry which is preliminary data.</text>
</comment>
<organism evidence="3 4">
    <name type="scientific">Rhodotorula paludigena</name>
    <dbReference type="NCBI Taxonomy" id="86838"/>
    <lineage>
        <taxon>Eukaryota</taxon>
        <taxon>Fungi</taxon>
        <taxon>Dikarya</taxon>
        <taxon>Basidiomycota</taxon>
        <taxon>Pucciniomycotina</taxon>
        <taxon>Microbotryomycetes</taxon>
        <taxon>Sporidiobolales</taxon>
        <taxon>Sporidiobolaceae</taxon>
        <taxon>Rhodotorula</taxon>
    </lineage>
</organism>
<gene>
    <name evidence="3" type="ORF">Rhopal_006840-T1</name>
</gene>
<dbReference type="InterPro" id="IPR010286">
    <property type="entry name" value="METTL16/RlmF"/>
</dbReference>
<dbReference type="PANTHER" id="PTHR13393:SF0">
    <property type="entry name" value="RNA N6-ADENOSINE-METHYLTRANSFERASE METTL16"/>
    <property type="match status" value="1"/>
</dbReference>
<dbReference type="GO" id="GO:0005634">
    <property type="term" value="C:nucleus"/>
    <property type="evidence" value="ECO:0007669"/>
    <property type="project" value="TreeGrafter"/>
</dbReference>